<protein>
    <submittedName>
        <fullName evidence="2">Uncharacterized protein</fullName>
    </submittedName>
</protein>
<reference evidence="2 3" key="1">
    <citation type="submission" date="2023-05" db="EMBL/GenBank/DDBJ databases">
        <title>Pseudoalteromonas ardens sp. nov., Pseudoalteromonas obscura sp. nov., and Pseudoalteromonas umbrosa sp. nov., isolated from the coral Montipora capitata.</title>
        <authorList>
            <person name="Thomas E.M."/>
            <person name="Smith E.M."/>
            <person name="Papke E."/>
            <person name="Shlafstein M.D."/>
            <person name="Oline D.K."/>
            <person name="Videau P."/>
            <person name="Saw J.H."/>
            <person name="Strangman W.K."/>
            <person name="Ushijima B."/>
        </authorList>
    </citation>
    <scope>NUCLEOTIDE SEQUENCE [LARGE SCALE GENOMIC DNA]</scope>
    <source>
        <strain evidence="2 3">P94</strain>
    </source>
</reference>
<comment type="caution">
    <text evidence="2">The sequence shown here is derived from an EMBL/GenBank/DDBJ whole genome shotgun (WGS) entry which is preliminary data.</text>
</comment>
<name>A0ABT7EH48_9GAMM</name>
<dbReference type="Proteomes" id="UP001231915">
    <property type="component" value="Unassembled WGS sequence"/>
</dbReference>
<feature type="chain" id="PRO_5047020530" evidence="1">
    <location>
        <begin position="20"/>
        <end position="49"/>
    </location>
</feature>
<organism evidence="2 3">
    <name type="scientific">Pseudoalteromonas obscura</name>
    <dbReference type="NCBI Taxonomy" id="3048491"/>
    <lineage>
        <taxon>Bacteria</taxon>
        <taxon>Pseudomonadati</taxon>
        <taxon>Pseudomonadota</taxon>
        <taxon>Gammaproteobacteria</taxon>
        <taxon>Alteromonadales</taxon>
        <taxon>Pseudoalteromonadaceae</taxon>
        <taxon>Pseudoalteromonas</taxon>
    </lineage>
</organism>
<gene>
    <name evidence="2" type="ORF">QNM18_04740</name>
</gene>
<keyword evidence="3" id="KW-1185">Reference proteome</keyword>
<evidence type="ECO:0000313" key="2">
    <source>
        <dbReference type="EMBL" id="MDK2594372.1"/>
    </source>
</evidence>
<sequence>MKYVFLAILALLFAASASAAGGGAGVWPKHITSLCGSGPGNIPDPPKAA</sequence>
<dbReference type="EMBL" id="JASJUT010000002">
    <property type="protein sequence ID" value="MDK2594372.1"/>
    <property type="molecule type" value="Genomic_DNA"/>
</dbReference>
<dbReference type="RefSeq" id="WP_284136524.1">
    <property type="nucleotide sequence ID" value="NZ_JASJUT010000002.1"/>
</dbReference>
<evidence type="ECO:0000313" key="3">
    <source>
        <dbReference type="Proteomes" id="UP001231915"/>
    </source>
</evidence>
<proteinExistence type="predicted"/>
<accession>A0ABT7EH48</accession>
<keyword evidence="1" id="KW-0732">Signal</keyword>
<feature type="signal peptide" evidence="1">
    <location>
        <begin position="1"/>
        <end position="19"/>
    </location>
</feature>
<evidence type="ECO:0000256" key="1">
    <source>
        <dbReference type="SAM" id="SignalP"/>
    </source>
</evidence>